<reference evidence="1" key="1">
    <citation type="submission" date="2022-02" db="EMBL/GenBank/DDBJ databases">
        <title>Plant Genome Project.</title>
        <authorList>
            <person name="Zhang R.-G."/>
        </authorList>
    </citation>
    <scope>NUCLEOTIDE SEQUENCE</scope>
    <source>
        <strain evidence="1">AT1</strain>
    </source>
</reference>
<dbReference type="EMBL" id="CM046392">
    <property type="protein sequence ID" value="KAI8554999.1"/>
    <property type="molecule type" value="Genomic_DNA"/>
</dbReference>
<comment type="caution">
    <text evidence="1">The sequence shown here is derived from an EMBL/GenBank/DDBJ whole genome shotgun (WGS) entry which is preliminary data.</text>
</comment>
<sequence length="194" mass="20135">MEADTGDQRPTEAIGVEGAVVAGHNEGDGGREQEEARAVEPSVEPVGSGTAAEGSPTVGGSSGDVGGSGAVGDDLGPIGSPPRDPARGKGVVVAEEETTEIPYREEDVLFQPTTTSSSHIPITKYDVAKHLPDEASAKLLEDNPMIGEIVLKAKEERAQAIAASEAAARAEREQKERDELLRDAKVEERAAAEA</sequence>
<protein>
    <submittedName>
        <fullName evidence="1">Uncharacterized protein</fullName>
    </submittedName>
</protein>
<gene>
    <name evidence="1" type="ORF">RHMOL_Rhmol05G0139800</name>
</gene>
<organism evidence="1 2">
    <name type="scientific">Rhododendron molle</name>
    <name type="common">Chinese azalea</name>
    <name type="synonym">Azalea mollis</name>
    <dbReference type="NCBI Taxonomy" id="49168"/>
    <lineage>
        <taxon>Eukaryota</taxon>
        <taxon>Viridiplantae</taxon>
        <taxon>Streptophyta</taxon>
        <taxon>Embryophyta</taxon>
        <taxon>Tracheophyta</taxon>
        <taxon>Spermatophyta</taxon>
        <taxon>Magnoliopsida</taxon>
        <taxon>eudicotyledons</taxon>
        <taxon>Gunneridae</taxon>
        <taxon>Pentapetalae</taxon>
        <taxon>asterids</taxon>
        <taxon>Ericales</taxon>
        <taxon>Ericaceae</taxon>
        <taxon>Ericoideae</taxon>
        <taxon>Rhodoreae</taxon>
        <taxon>Rhododendron</taxon>
    </lineage>
</organism>
<proteinExistence type="predicted"/>
<evidence type="ECO:0000313" key="1">
    <source>
        <dbReference type="EMBL" id="KAI8554999.1"/>
    </source>
</evidence>
<evidence type="ECO:0000313" key="2">
    <source>
        <dbReference type="Proteomes" id="UP001062846"/>
    </source>
</evidence>
<accession>A0ACC0NPX1</accession>
<dbReference type="Proteomes" id="UP001062846">
    <property type="component" value="Chromosome 5"/>
</dbReference>
<keyword evidence="2" id="KW-1185">Reference proteome</keyword>
<name>A0ACC0NPX1_RHOML</name>